<dbReference type="Proteomes" id="UP000575469">
    <property type="component" value="Unassembled WGS sequence"/>
</dbReference>
<evidence type="ECO:0000313" key="2">
    <source>
        <dbReference type="EMBL" id="NMV39847.1"/>
    </source>
</evidence>
<feature type="domain" description="KfrB" evidence="1">
    <location>
        <begin position="273"/>
        <end position="323"/>
    </location>
</feature>
<dbReference type="RefSeq" id="WP_169340799.1">
    <property type="nucleotide sequence ID" value="NZ_JABBZM010000017.1"/>
</dbReference>
<sequence length="337" mass="36916">MFNRPHHQRIAALLSQLDGDLLSRCNTYFAGGTAIVLSAGEYRESVDVDFLCGSAEGYRMLREAIREKPGLDGLAKGPIELMRDVKTDQYGIRTFAQVDGVPLKVEFVLEGRIAIAGQYSPLLGVPVLCRDDMYAEKLLANDDRQGDRQSMNRDAIDLALMIDRWGSIPDAALAKAAGAYGQAIVSSFAKATQTLSTDRDYLAQCLAHMNMDAELVDRIPAVLQAELHRIAPELARVPPAPPASELIAQDPALGRFIADARAVVQQGNYDVGHYLGRVVWVGARCCAQDVGRGIVVLHPTEHWHAVPKAGDYVRVRYQHGVADWAAVARESSRDITR</sequence>
<dbReference type="AlphaFoldDB" id="A0A848P2V5"/>
<reference evidence="2 3" key="1">
    <citation type="submission" date="2020-04" db="EMBL/GenBank/DDBJ databases">
        <title>Ralstonia insidiosa genome sequencing and assembly.</title>
        <authorList>
            <person name="Martins R.C.R."/>
            <person name="Perdigao-Neto L.V."/>
            <person name="Levin A.S.S."/>
            <person name="Costa S.F."/>
        </authorList>
    </citation>
    <scope>NUCLEOTIDE SEQUENCE [LARGE SCALE GENOMIC DNA]</scope>
    <source>
        <strain evidence="2 3">5047</strain>
    </source>
</reference>
<organism evidence="2 3">
    <name type="scientific">Ralstonia insidiosa</name>
    <dbReference type="NCBI Taxonomy" id="190721"/>
    <lineage>
        <taxon>Bacteria</taxon>
        <taxon>Pseudomonadati</taxon>
        <taxon>Pseudomonadota</taxon>
        <taxon>Betaproteobacteria</taxon>
        <taxon>Burkholderiales</taxon>
        <taxon>Burkholderiaceae</taxon>
        <taxon>Ralstonia</taxon>
    </lineage>
</organism>
<evidence type="ECO:0000313" key="3">
    <source>
        <dbReference type="Proteomes" id="UP000575469"/>
    </source>
</evidence>
<dbReference type="GO" id="GO:0016740">
    <property type="term" value="F:transferase activity"/>
    <property type="evidence" value="ECO:0007669"/>
    <property type="project" value="UniProtKB-KW"/>
</dbReference>
<dbReference type="InterPro" id="IPR040782">
    <property type="entry name" value="KfrB"/>
</dbReference>
<comment type="caution">
    <text evidence="2">The sequence shown here is derived from an EMBL/GenBank/DDBJ whole genome shotgun (WGS) entry which is preliminary data.</text>
</comment>
<dbReference type="EMBL" id="JABBZM010000017">
    <property type="protein sequence ID" value="NMV39847.1"/>
    <property type="molecule type" value="Genomic_DNA"/>
</dbReference>
<keyword evidence="2" id="KW-0808">Transferase</keyword>
<dbReference type="Pfam" id="PF18790">
    <property type="entry name" value="KfrB"/>
    <property type="match status" value="1"/>
</dbReference>
<accession>A0A848P2V5</accession>
<dbReference type="InterPro" id="IPR014942">
    <property type="entry name" value="AbiEii"/>
</dbReference>
<name>A0A848P2V5_9RALS</name>
<protein>
    <submittedName>
        <fullName evidence="2">Nucleotidyl transferase AbiEii/AbiGii toxin family protein</fullName>
    </submittedName>
</protein>
<proteinExistence type="predicted"/>
<evidence type="ECO:0000259" key="1">
    <source>
        <dbReference type="Pfam" id="PF18790"/>
    </source>
</evidence>
<dbReference type="Pfam" id="PF08843">
    <property type="entry name" value="AbiEii"/>
    <property type="match status" value="1"/>
</dbReference>
<gene>
    <name evidence="2" type="ORF">HGR00_18210</name>
</gene>